<dbReference type="PANTHER" id="PTHR12789">
    <property type="entry name" value="DENSITY-REGULATED PROTEIN HOMOLOG"/>
    <property type="match status" value="1"/>
</dbReference>
<dbReference type="GO" id="GO:0006417">
    <property type="term" value="P:regulation of translation"/>
    <property type="evidence" value="ECO:0007669"/>
    <property type="project" value="UniProtKB-KW"/>
</dbReference>
<keyword evidence="3" id="KW-0648">Protein biosynthesis</keyword>
<accession>R9GMW5</accession>
<proteinExistence type="inferred from homology"/>
<dbReference type="RefSeq" id="WP_016196942.1">
    <property type="nucleotide sequence ID" value="NZ_AQPN01000127.1"/>
</dbReference>
<dbReference type="Pfam" id="PF01253">
    <property type="entry name" value="SUI1"/>
    <property type="match status" value="1"/>
</dbReference>
<dbReference type="PROSITE" id="PS50296">
    <property type="entry name" value="SUI1"/>
    <property type="match status" value="1"/>
</dbReference>
<evidence type="ECO:0000259" key="4">
    <source>
        <dbReference type="PROSITE" id="PS50296"/>
    </source>
</evidence>
<dbReference type="InterPro" id="IPR001950">
    <property type="entry name" value="SUI1"/>
</dbReference>
<evidence type="ECO:0000256" key="2">
    <source>
        <dbReference type="ARBA" id="ARBA00022845"/>
    </source>
</evidence>
<dbReference type="Proteomes" id="UP000014174">
    <property type="component" value="Unassembled WGS sequence"/>
</dbReference>
<name>R9GMW5_9SPHI</name>
<sequence length="113" mass="12199">MSKKNNINGVVYSTDPSFEYDYEVTPEAVTLGAGHQDLRIQLDKKQRNGKAVTLITGFKGTVNDLETLGKKLKTKCGAGGAAKNGEIIVQGDFRDKILDYLKSEGYGVKKSGG</sequence>
<dbReference type="Gene3D" id="3.30.780.10">
    <property type="entry name" value="SUI1-like domain"/>
    <property type="match status" value="1"/>
</dbReference>
<dbReference type="eggNOG" id="COG0023">
    <property type="taxonomic scope" value="Bacteria"/>
</dbReference>
<feature type="domain" description="SUI1" evidence="4">
    <location>
        <begin position="45"/>
        <end position="105"/>
    </location>
</feature>
<dbReference type="GO" id="GO:0003729">
    <property type="term" value="F:mRNA binding"/>
    <property type="evidence" value="ECO:0007669"/>
    <property type="project" value="TreeGrafter"/>
</dbReference>
<dbReference type="PANTHER" id="PTHR12789:SF0">
    <property type="entry name" value="DENSITY-REGULATED PROTEIN"/>
    <property type="match status" value="1"/>
</dbReference>
<keyword evidence="2" id="KW-0810">Translation regulation</keyword>
<dbReference type="InterPro" id="IPR005872">
    <property type="entry name" value="SUI1_arc_bac"/>
</dbReference>
<dbReference type="STRING" id="1150600.ADIARSV_3717"/>
<gene>
    <name evidence="5" type="ORF">ADIARSV_3717</name>
</gene>
<keyword evidence="5" id="KW-0396">Initiation factor</keyword>
<keyword evidence="6" id="KW-1185">Reference proteome</keyword>
<comment type="caution">
    <text evidence="5">The sequence shown here is derived from an EMBL/GenBank/DDBJ whole genome shotgun (WGS) entry which is preliminary data.</text>
</comment>
<dbReference type="PIRSF" id="PIRSF037511">
    <property type="entry name" value="Transl_init_SUI1_pro"/>
    <property type="match status" value="1"/>
</dbReference>
<dbReference type="CDD" id="cd11567">
    <property type="entry name" value="YciH_like"/>
    <property type="match status" value="1"/>
</dbReference>
<evidence type="ECO:0000313" key="6">
    <source>
        <dbReference type="Proteomes" id="UP000014174"/>
    </source>
</evidence>
<dbReference type="GO" id="GO:0003743">
    <property type="term" value="F:translation initiation factor activity"/>
    <property type="evidence" value="ECO:0007669"/>
    <property type="project" value="UniProtKB-KW"/>
</dbReference>
<dbReference type="GO" id="GO:0002188">
    <property type="term" value="P:translation reinitiation"/>
    <property type="evidence" value="ECO:0007669"/>
    <property type="project" value="TreeGrafter"/>
</dbReference>
<dbReference type="SUPFAM" id="SSF55159">
    <property type="entry name" value="eIF1-like"/>
    <property type="match status" value="1"/>
</dbReference>
<reference evidence="5 6" key="1">
    <citation type="journal article" date="2013" name="Genome Announc.">
        <title>Draft Genome Sequence of Arcticibacter svalbardensis Strain MN12-7T, a Member of the Family Sphingobacteriaceae Isolated from an Arctic Soil Sample.</title>
        <authorList>
            <person name="Shivaji S."/>
            <person name="Ara S."/>
            <person name="Prasad S."/>
            <person name="Manasa B.P."/>
            <person name="Begum Z."/>
            <person name="Singh A."/>
            <person name="Kumar Pinnaka A."/>
        </authorList>
    </citation>
    <scope>NUCLEOTIDE SEQUENCE [LARGE SCALE GENOMIC DNA]</scope>
    <source>
        <strain evidence="5 6">MN12-7</strain>
    </source>
</reference>
<evidence type="ECO:0000256" key="1">
    <source>
        <dbReference type="ARBA" id="ARBA00005422"/>
    </source>
</evidence>
<dbReference type="InterPro" id="IPR050318">
    <property type="entry name" value="DENR/SUI1_TIF"/>
</dbReference>
<protein>
    <submittedName>
        <fullName evidence="5">Translation initiation factor SUI1-related protein</fullName>
    </submittedName>
</protein>
<dbReference type="OrthoDB" id="9792915at2"/>
<evidence type="ECO:0000313" key="5">
    <source>
        <dbReference type="EMBL" id="EOR93152.1"/>
    </source>
</evidence>
<organism evidence="5 6">
    <name type="scientific">Arcticibacter svalbardensis MN12-7</name>
    <dbReference type="NCBI Taxonomy" id="1150600"/>
    <lineage>
        <taxon>Bacteria</taxon>
        <taxon>Pseudomonadati</taxon>
        <taxon>Bacteroidota</taxon>
        <taxon>Sphingobacteriia</taxon>
        <taxon>Sphingobacteriales</taxon>
        <taxon>Sphingobacteriaceae</taxon>
        <taxon>Arcticibacter</taxon>
    </lineage>
</organism>
<dbReference type="PATRIC" id="fig|1150600.3.peg.3684"/>
<dbReference type="EMBL" id="AQPN01000127">
    <property type="protein sequence ID" value="EOR93152.1"/>
    <property type="molecule type" value="Genomic_DNA"/>
</dbReference>
<comment type="similarity">
    <text evidence="1">Belongs to the SUI1 family.</text>
</comment>
<evidence type="ECO:0000256" key="3">
    <source>
        <dbReference type="ARBA" id="ARBA00022917"/>
    </source>
</evidence>
<dbReference type="InterPro" id="IPR036877">
    <property type="entry name" value="SUI1_dom_sf"/>
</dbReference>
<dbReference type="GO" id="GO:0001731">
    <property type="term" value="P:formation of translation preinitiation complex"/>
    <property type="evidence" value="ECO:0007669"/>
    <property type="project" value="TreeGrafter"/>
</dbReference>
<dbReference type="AlphaFoldDB" id="R9GMW5"/>